<feature type="chain" id="PRO_5045337221" evidence="1">
    <location>
        <begin position="23"/>
        <end position="115"/>
    </location>
</feature>
<name>A0ABV7KIZ1_9HYPH</name>
<reference evidence="3" key="1">
    <citation type="journal article" date="2019" name="Int. J. Syst. Evol. Microbiol.">
        <title>The Global Catalogue of Microorganisms (GCM) 10K type strain sequencing project: providing services to taxonomists for standard genome sequencing and annotation.</title>
        <authorList>
            <consortium name="The Broad Institute Genomics Platform"/>
            <consortium name="The Broad Institute Genome Sequencing Center for Infectious Disease"/>
            <person name="Wu L."/>
            <person name="Ma J."/>
        </authorList>
    </citation>
    <scope>NUCLEOTIDE SEQUENCE [LARGE SCALE GENOMIC DNA]</scope>
    <source>
        <strain evidence="3">KCTC 52165</strain>
    </source>
</reference>
<dbReference type="RefSeq" id="WP_378223749.1">
    <property type="nucleotide sequence ID" value="NZ_JBHRTK010000022.1"/>
</dbReference>
<organism evidence="2 3">
    <name type="scientific">Aquamicrobium soli</name>
    <dbReference type="NCBI Taxonomy" id="1811518"/>
    <lineage>
        <taxon>Bacteria</taxon>
        <taxon>Pseudomonadati</taxon>
        <taxon>Pseudomonadota</taxon>
        <taxon>Alphaproteobacteria</taxon>
        <taxon>Hyphomicrobiales</taxon>
        <taxon>Phyllobacteriaceae</taxon>
        <taxon>Aquamicrobium</taxon>
    </lineage>
</organism>
<gene>
    <name evidence="2" type="ORF">ACFOHJ_19670</name>
</gene>
<accession>A0ABV7KIZ1</accession>
<evidence type="ECO:0000313" key="3">
    <source>
        <dbReference type="Proteomes" id="UP001595583"/>
    </source>
</evidence>
<proteinExistence type="predicted"/>
<protein>
    <submittedName>
        <fullName evidence="2">Uncharacterized protein</fullName>
    </submittedName>
</protein>
<keyword evidence="3" id="KW-1185">Reference proteome</keyword>
<dbReference type="Proteomes" id="UP001595583">
    <property type="component" value="Unassembled WGS sequence"/>
</dbReference>
<sequence>MNKFAFVLAVAAVSFYTVGAEAGGFGGTTKIIGGNSGVSSGLINVSPSIGLGNVTALNNILSGNNVSGILSGNKTSVGNGILGAVGLSGLGDTLIGNNSGYNNTSYKLGGSKHHR</sequence>
<keyword evidence="1" id="KW-0732">Signal</keyword>
<evidence type="ECO:0000256" key="1">
    <source>
        <dbReference type="SAM" id="SignalP"/>
    </source>
</evidence>
<feature type="signal peptide" evidence="1">
    <location>
        <begin position="1"/>
        <end position="22"/>
    </location>
</feature>
<dbReference type="EMBL" id="JBHRTK010000022">
    <property type="protein sequence ID" value="MFC3208446.1"/>
    <property type="molecule type" value="Genomic_DNA"/>
</dbReference>
<evidence type="ECO:0000313" key="2">
    <source>
        <dbReference type="EMBL" id="MFC3208446.1"/>
    </source>
</evidence>
<comment type="caution">
    <text evidence="2">The sequence shown here is derived from an EMBL/GenBank/DDBJ whole genome shotgun (WGS) entry which is preliminary data.</text>
</comment>